<keyword evidence="3" id="KW-0813">Transport</keyword>
<evidence type="ECO:0000256" key="10">
    <source>
        <dbReference type="ARBA" id="ARBA00034269"/>
    </source>
</evidence>
<proteinExistence type="inferred from homology"/>
<keyword evidence="8" id="KW-0406">Ion transport</keyword>
<feature type="transmembrane region" description="Helical" evidence="12">
    <location>
        <begin position="298"/>
        <end position="316"/>
    </location>
</feature>
<evidence type="ECO:0000256" key="12">
    <source>
        <dbReference type="SAM" id="Phobius"/>
    </source>
</evidence>
<dbReference type="SUPFAM" id="SSF143865">
    <property type="entry name" value="CorA soluble domain-like"/>
    <property type="match status" value="1"/>
</dbReference>
<dbReference type="SUPFAM" id="SSF144083">
    <property type="entry name" value="Magnesium transport protein CorA, transmembrane region"/>
    <property type="match status" value="1"/>
</dbReference>
<keyword evidence="4" id="KW-1003">Cell membrane</keyword>
<comment type="function">
    <text evidence="11">Mediates influx of magnesium ions. Alternates between open and closed states. Activated by low cytoplasmic Mg(2+) levels. Inactive when cytoplasmic Mg(2+) levels are high.</text>
</comment>
<comment type="similarity">
    <text evidence="2">Belongs to the CorA metal ion transporter (MIT) (TC 1.A.35) family.</text>
</comment>
<keyword evidence="6" id="KW-0460">Magnesium</keyword>
<comment type="subcellular location">
    <subcellularLocation>
        <location evidence="1">Cell membrane</location>
        <topology evidence="1">Multi-pass membrane protein</topology>
    </subcellularLocation>
</comment>
<dbReference type="AlphaFoldDB" id="A0A1W1Y360"/>
<keyword evidence="5 12" id="KW-0812">Transmembrane</keyword>
<dbReference type="CDD" id="cd12830">
    <property type="entry name" value="MtCorA-like"/>
    <property type="match status" value="1"/>
</dbReference>
<reference evidence="13 14" key="1">
    <citation type="submission" date="2017-04" db="EMBL/GenBank/DDBJ databases">
        <authorList>
            <person name="Afonso C.L."/>
            <person name="Miller P.J."/>
            <person name="Scott M.A."/>
            <person name="Spackman E."/>
            <person name="Goraichik I."/>
            <person name="Dimitrov K.M."/>
            <person name="Suarez D.L."/>
            <person name="Swayne D.E."/>
        </authorList>
    </citation>
    <scope>NUCLEOTIDE SEQUENCE [LARGE SCALE GENOMIC DNA]</scope>
    <source>
        <strain evidence="13 14">VK13</strain>
    </source>
</reference>
<dbReference type="GO" id="GO:0015095">
    <property type="term" value="F:magnesium ion transmembrane transporter activity"/>
    <property type="evidence" value="ECO:0007669"/>
    <property type="project" value="TreeGrafter"/>
</dbReference>
<gene>
    <name evidence="13" type="ORF">SAMN06296008_10172</name>
</gene>
<dbReference type="Pfam" id="PF01544">
    <property type="entry name" value="CorA"/>
    <property type="match status" value="1"/>
</dbReference>
<dbReference type="GO" id="GO:0050897">
    <property type="term" value="F:cobalt ion binding"/>
    <property type="evidence" value="ECO:0007669"/>
    <property type="project" value="TreeGrafter"/>
</dbReference>
<dbReference type="InterPro" id="IPR045861">
    <property type="entry name" value="CorA_cytoplasmic_dom"/>
</dbReference>
<dbReference type="GO" id="GO:0000287">
    <property type="term" value="F:magnesium ion binding"/>
    <property type="evidence" value="ECO:0007669"/>
    <property type="project" value="TreeGrafter"/>
</dbReference>
<evidence type="ECO:0000313" key="14">
    <source>
        <dbReference type="Proteomes" id="UP000192708"/>
    </source>
</evidence>
<evidence type="ECO:0000256" key="1">
    <source>
        <dbReference type="ARBA" id="ARBA00004651"/>
    </source>
</evidence>
<dbReference type="PANTHER" id="PTHR46494:SF1">
    <property type="entry name" value="CORA FAMILY METAL ION TRANSPORTER (EUROFUNG)"/>
    <property type="match status" value="1"/>
</dbReference>
<evidence type="ECO:0000256" key="8">
    <source>
        <dbReference type="ARBA" id="ARBA00023065"/>
    </source>
</evidence>
<dbReference type="InterPro" id="IPR002523">
    <property type="entry name" value="MgTranspt_CorA/ZnTranspt_ZntB"/>
</dbReference>
<dbReference type="EMBL" id="FWXJ01000001">
    <property type="protein sequence ID" value="SMC30168.1"/>
    <property type="molecule type" value="Genomic_DNA"/>
</dbReference>
<dbReference type="GO" id="GO:0015087">
    <property type="term" value="F:cobalt ion transmembrane transporter activity"/>
    <property type="evidence" value="ECO:0007669"/>
    <property type="project" value="TreeGrafter"/>
</dbReference>
<dbReference type="OrthoDB" id="9803416at2"/>
<protein>
    <submittedName>
        <fullName evidence="13">Magnesium transporter</fullName>
    </submittedName>
</protein>
<evidence type="ECO:0000313" key="13">
    <source>
        <dbReference type="EMBL" id="SMC30168.1"/>
    </source>
</evidence>
<evidence type="ECO:0000256" key="11">
    <source>
        <dbReference type="ARBA" id="ARBA00045497"/>
    </source>
</evidence>
<dbReference type="InterPro" id="IPR045863">
    <property type="entry name" value="CorA_TM1_TM2"/>
</dbReference>
<name>A0A1W1Y360_9BURK</name>
<evidence type="ECO:0000256" key="4">
    <source>
        <dbReference type="ARBA" id="ARBA00022475"/>
    </source>
</evidence>
<feature type="transmembrane region" description="Helical" evidence="12">
    <location>
        <begin position="267"/>
        <end position="286"/>
    </location>
</feature>
<evidence type="ECO:0000256" key="5">
    <source>
        <dbReference type="ARBA" id="ARBA00022692"/>
    </source>
</evidence>
<keyword evidence="7 12" id="KW-1133">Transmembrane helix</keyword>
<dbReference type="GO" id="GO:0005886">
    <property type="term" value="C:plasma membrane"/>
    <property type="evidence" value="ECO:0007669"/>
    <property type="project" value="UniProtKB-SubCell"/>
</dbReference>
<dbReference type="FunFam" id="1.20.58.340:FF:000004">
    <property type="entry name" value="Magnesium transport protein CorA"/>
    <property type="match status" value="1"/>
</dbReference>
<evidence type="ECO:0000256" key="3">
    <source>
        <dbReference type="ARBA" id="ARBA00022448"/>
    </source>
</evidence>
<dbReference type="RefSeq" id="WP_084281873.1">
    <property type="nucleotide sequence ID" value="NZ_FWXJ01000001.1"/>
</dbReference>
<sequence length="324" mass="37099">MLINCVAYQNGYKIAEMPIDQISDYLAKPEVFVWVALFEPSIEELSVMQTEFKLHDLAIQDVVHGHQRPKTEEYGEVIFSVAQIVTVLPNKNLKVGELDIFTGPNFILSVRSGSDKPLLGVRARCEQEPHLLALGPAYVLYALVDYVVDEYFDVMEDLRSELEEIEAEIFMKSKGRQNIERLYYLKRKVSTLKHASVPLREKFSHFNGGRIPVVLAQAHLNEYFRDLNDHLARIIDLLESIEDSISMTVQVNLSLVTIDETEITKRLAAWAGIFGLATSFAGIWGMNFEKMPELHWQLGYPTALLIIFGGCSLLYWRFKKIKWL</sequence>
<dbReference type="Gene3D" id="3.30.460.20">
    <property type="entry name" value="CorA soluble domain-like"/>
    <property type="match status" value="1"/>
</dbReference>
<dbReference type="STRING" id="1938817.SAMN06296008_10172"/>
<dbReference type="Proteomes" id="UP000192708">
    <property type="component" value="Unassembled WGS sequence"/>
</dbReference>
<keyword evidence="14" id="KW-1185">Reference proteome</keyword>
<evidence type="ECO:0000256" key="6">
    <source>
        <dbReference type="ARBA" id="ARBA00022842"/>
    </source>
</evidence>
<organism evidence="13 14">
    <name type="scientific">Polynucleobacter kasalickyi</name>
    <dbReference type="NCBI Taxonomy" id="1938817"/>
    <lineage>
        <taxon>Bacteria</taxon>
        <taxon>Pseudomonadati</taxon>
        <taxon>Pseudomonadota</taxon>
        <taxon>Betaproteobacteria</taxon>
        <taxon>Burkholderiales</taxon>
        <taxon>Burkholderiaceae</taxon>
        <taxon>Polynucleobacter</taxon>
    </lineage>
</organism>
<dbReference type="PANTHER" id="PTHR46494">
    <property type="entry name" value="CORA FAMILY METAL ION TRANSPORTER (EUROFUNG)"/>
    <property type="match status" value="1"/>
</dbReference>
<dbReference type="Gene3D" id="1.20.58.340">
    <property type="entry name" value="Magnesium transport protein CorA, transmembrane region"/>
    <property type="match status" value="2"/>
</dbReference>
<evidence type="ECO:0000256" key="9">
    <source>
        <dbReference type="ARBA" id="ARBA00023136"/>
    </source>
</evidence>
<comment type="catalytic activity">
    <reaction evidence="10">
        <text>Mg(2+)(in) = Mg(2+)(out)</text>
        <dbReference type="Rhea" id="RHEA:29827"/>
        <dbReference type="ChEBI" id="CHEBI:18420"/>
    </reaction>
</comment>
<accession>A0A1W1Y360</accession>
<keyword evidence="9 12" id="KW-0472">Membrane</keyword>
<evidence type="ECO:0000256" key="7">
    <source>
        <dbReference type="ARBA" id="ARBA00022989"/>
    </source>
</evidence>
<evidence type="ECO:0000256" key="2">
    <source>
        <dbReference type="ARBA" id="ARBA00009765"/>
    </source>
</evidence>